<dbReference type="Pfam" id="PF01075">
    <property type="entry name" value="Glyco_transf_9"/>
    <property type="match status" value="1"/>
</dbReference>
<dbReference type="KEGG" id="bsto:C0V70_02240"/>
<dbReference type="GO" id="GO:0008713">
    <property type="term" value="F:ADP-heptose-lipopolysaccharide heptosyltransferase activity"/>
    <property type="evidence" value="ECO:0007669"/>
    <property type="project" value="TreeGrafter"/>
</dbReference>
<dbReference type="GO" id="GO:0005829">
    <property type="term" value="C:cytosol"/>
    <property type="evidence" value="ECO:0007669"/>
    <property type="project" value="TreeGrafter"/>
</dbReference>
<accession>A0A2K9NQ94</accession>
<proteinExistence type="predicted"/>
<evidence type="ECO:0000313" key="3">
    <source>
        <dbReference type="EMBL" id="AUN96944.1"/>
    </source>
</evidence>
<dbReference type="PANTHER" id="PTHR30160">
    <property type="entry name" value="TETRAACYLDISACCHARIDE 4'-KINASE-RELATED"/>
    <property type="match status" value="1"/>
</dbReference>
<protein>
    <recommendedName>
        <fullName evidence="5">Glycosyltransferase family 9 protein</fullName>
    </recommendedName>
</protein>
<evidence type="ECO:0000256" key="1">
    <source>
        <dbReference type="ARBA" id="ARBA00022676"/>
    </source>
</evidence>
<dbReference type="SUPFAM" id="SSF53756">
    <property type="entry name" value="UDP-Glycosyltransferase/glycogen phosphorylase"/>
    <property type="match status" value="1"/>
</dbReference>
<dbReference type="EMBL" id="CP025704">
    <property type="protein sequence ID" value="AUN96944.1"/>
    <property type="molecule type" value="Genomic_DNA"/>
</dbReference>
<dbReference type="InterPro" id="IPR051199">
    <property type="entry name" value="LPS_LOS_Heptosyltrfase"/>
</dbReference>
<dbReference type="GO" id="GO:0009244">
    <property type="term" value="P:lipopolysaccharide core region biosynthetic process"/>
    <property type="evidence" value="ECO:0007669"/>
    <property type="project" value="TreeGrafter"/>
</dbReference>
<evidence type="ECO:0008006" key="5">
    <source>
        <dbReference type="Google" id="ProtNLM"/>
    </source>
</evidence>
<name>A0A2K9NQ94_BACTC</name>
<keyword evidence="2" id="KW-0808">Transferase</keyword>
<dbReference type="Gene3D" id="3.40.50.2000">
    <property type="entry name" value="Glycogen Phosphorylase B"/>
    <property type="match status" value="2"/>
</dbReference>
<evidence type="ECO:0000313" key="4">
    <source>
        <dbReference type="Proteomes" id="UP000235584"/>
    </source>
</evidence>
<dbReference type="InterPro" id="IPR002201">
    <property type="entry name" value="Glyco_trans_9"/>
</dbReference>
<keyword evidence="1" id="KW-0328">Glycosyltransferase</keyword>
<evidence type="ECO:0000256" key="2">
    <source>
        <dbReference type="ARBA" id="ARBA00022679"/>
    </source>
</evidence>
<dbReference type="Proteomes" id="UP000235584">
    <property type="component" value="Chromosome"/>
</dbReference>
<organism evidence="3 4">
    <name type="scientific">Bacteriovorax stolpii</name>
    <name type="common">Bdellovibrio stolpii</name>
    <dbReference type="NCBI Taxonomy" id="960"/>
    <lineage>
        <taxon>Bacteria</taxon>
        <taxon>Pseudomonadati</taxon>
        <taxon>Bdellovibrionota</taxon>
        <taxon>Bacteriovoracia</taxon>
        <taxon>Bacteriovoracales</taxon>
        <taxon>Bacteriovoracaceae</taxon>
        <taxon>Bacteriovorax</taxon>
    </lineage>
</organism>
<keyword evidence="4" id="KW-1185">Reference proteome</keyword>
<dbReference type="AlphaFoldDB" id="A0A2K9NQ94"/>
<dbReference type="CDD" id="cd03789">
    <property type="entry name" value="GT9_LPS_heptosyltransferase"/>
    <property type="match status" value="1"/>
</dbReference>
<reference evidence="3 4" key="1">
    <citation type="submission" date="2018-01" db="EMBL/GenBank/DDBJ databases">
        <title>Complete genome sequence of Bacteriovorax stolpii DSM12778.</title>
        <authorList>
            <person name="Tang B."/>
            <person name="Chang J."/>
        </authorList>
    </citation>
    <scope>NUCLEOTIDE SEQUENCE [LARGE SCALE GENOMIC DNA]</scope>
    <source>
        <strain evidence="3 4">DSM 12778</strain>
    </source>
</reference>
<sequence>MMATVNLFIVGISLVSLFGHLMRKISNILLVKNRALGDSVMGLSSVAYARALYPKANIIYAVPQWVAPLYKNVETAADSIYPLSLKSFKDFFKTYRDLRKLKVDHIHEMHQSGRGAKAFKLIAFFMGIKYTAHNHHLKEGGRVHDQGVIKPLIQRDLDGVYSFLGEKEVPKFLDYPPKMNILNSNAKKARIIFGVVATRLTKMWPLENYISLAKLMALAFPEFEVVIPLSKSVDDERIKNELEALGLPSNTSIVHIPLAELPKFFQESAFYIGNDTGLKHIAVAVDLKSFTLFGPEPANEWHPYDSKKHPYFYVEELACRTRVHHYCGLSVCDLKDEYMQCLKLFTPEKVMEAITTTCKDFLHSRDL</sequence>
<gene>
    <name evidence="3" type="ORF">C0V70_02240</name>
</gene>